<reference evidence="2 3" key="1">
    <citation type="submission" date="2020-08" db="EMBL/GenBank/DDBJ databases">
        <title>Genomic Encyclopedia of Type Strains, Phase IV (KMG-IV): sequencing the most valuable type-strain genomes for metagenomic binning, comparative biology and taxonomic classification.</title>
        <authorList>
            <person name="Goeker M."/>
        </authorList>
    </citation>
    <scope>NUCLEOTIDE SEQUENCE [LARGE SCALE GENOMIC DNA]</scope>
    <source>
        <strain evidence="2 3">DSM 25966</strain>
    </source>
</reference>
<evidence type="ECO:0000313" key="3">
    <source>
        <dbReference type="Proteomes" id="UP000553963"/>
    </source>
</evidence>
<dbReference type="Proteomes" id="UP000553963">
    <property type="component" value="Unassembled WGS sequence"/>
</dbReference>
<dbReference type="Pfam" id="PF10098">
    <property type="entry name" value="DUF2336"/>
    <property type="match status" value="1"/>
</dbReference>
<feature type="compositionally biased region" description="Low complexity" evidence="1">
    <location>
        <begin position="167"/>
        <end position="177"/>
    </location>
</feature>
<feature type="compositionally biased region" description="Low complexity" evidence="1">
    <location>
        <begin position="235"/>
        <end position="263"/>
    </location>
</feature>
<name>A0A840AK58_9HYPH</name>
<feature type="compositionally biased region" description="Pro residues" evidence="1">
    <location>
        <begin position="154"/>
        <end position="166"/>
    </location>
</feature>
<evidence type="ECO:0000256" key="1">
    <source>
        <dbReference type="SAM" id="MobiDB-lite"/>
    </source>
</evidence>
<sequence length="504" mass="52853">MAMAVSNQQSRDAALLRATTELFALGSKHDVDEIRRFEELATHFLGKVSSADRAFVAERLAKAKDAPPSVLRMLGKDLIEIAQPVLRRSESLSEIDLLSIISSTGPAHHRQIAQRGTLPAPVVAALRLAGDPQTISLLAGYPESQPATARSVEPPAPRPAPAPLPAPAARAAAPLPAETKAGSTELKRFAAAGRLERDPGAREVFATARAMTAALSLEMESFSIYRPGERKNEAPVELPEAEAAAPQGAAEPPVAAAEPAQPVQTDVETLAPAVPVAADVTRAAPTESPAEEPAAEEPSEPAPEIVSTCVAPEAIDPLADFLALDARGRLDALARLCGRVGPADPGMTVLDADSAFRVALGSARVSQSARRRQREALIRALADGLKLDTETVTAITDDPSGEALVVLLRAIGLAEAETHQVLLFANPTVADAVDTFFRLARLGAEVGRDAAEKIVAGWRGDASSGRTGHQPLFADMELRRGSHAGHMRAPETAGTVEAERRTAG</sequence>
<feature type="region of interest" description="Disordered" evidence="1">
    <location>
        <begin position="282"/>
        <end position="304"/>
    </location>
</feature>
<gene>
    <name evidence="2" type="ORF">GGR25_001748</name>
</gene>
<organism evidence="2 3">
    <name type="scientific">Kaistia hirudinis</name>
    <dbReference type="NCBI Taxonomy" id="1293440"/>
    <lineage>
        <taxon>Bacteria</taxon>
        <taxon>Pseudomonadati</taxon>
        <taxon>Pseudomonadota</taxon>
        <taxon>Alphaproteobacteria</taxon>
        <taxon>Hyphomicrobiales</taxon>
        <taxon>Kaistiaceae</taxon>
        <taxon>Kaistia</taxon>
    </lineage>
</organism>
<dbReference type="InterPro" id="IPR019285">
    <property type="entry name" value="DUF2336"/>
</dbReference>
<keyword evidence="3" id="KW-1185">Reference proteome</keyword>
<dbReference type="AlphaFoldDB" id="A0A840AK58"/>
<proteinExistence type="predicted"/>
<feature type="region of interest" description="Disordered" evidence="1">
    <location>
        <begin position="483"/>
        <end position="504"/>
    </location>
</feature>
<dbReference type="RefSeq" id="WP_183398340.1">
    <property type="nucleotide sequence ID" value="NZ_JACIDS010000002.1"/>
</dbReference>
<evidence type="ECO:0008006" key="4">
    <source>
        <dbReference type="Google" id="ProtNLM"/>
    </source>
</evidence>
<feature type="compositionally biased region" description="Acidic residues" evidence="1">
    <location>
        <begin position="289"/>
        <end position="299"/>
    </location>
</feature>
<dbReference type="EMBL" id="JACIDS010000002">
    <property type="protein sequence ID" value="MBB3930709.1"/>
    <property type="molecule type" value="Genomic_DNA"/>
</dbReference>
<evidence type="ECO:0000313" key="2">
    <source>
        <dbReference type="EMBL" id="MBB3930709.1"/>
    </source>
</evidence>
<feature type="region of interest" description="Disordered" evidence="1">
    <location>
        <begin position="145"/>
        <end position="184"/>
    </location>
</feature>
<accession>A0A840AK58</accession>
<comment type="caution">
    <text evidence="2">The sequence shown here is derived from an EMBL/GenBank/DDBJ whole genome shotgun (WGS) entry which is preliminary data.</text>
</comment>
<feature type="region of interest" description="Disordered" evidence="1">
    <location>
        <begin position="231"/>
        <end position="263"/>
    </location>
</feature>
<protein>
    <recommendedName>
        <fullName evidence="4">DUF2336 domain-containing protein</fullName>
    </recommendedName>
</protein>